<name>A0A0A6VCK9_9BACI</name>
<dbReference type="RefSeq" id="WP_025727271.1">
    <property type="nucleotide sequence ID" value="NZ_JBCNGA010000049.1"/>
</dbReference>
<evidence type="ECO:0000256" key="2">
    <source>
        <dbReference type="ARBA" id="ARBA00022448"/>
    </source>
</evidence>
<feature type="transmembrane region" description="Helical" evidence="9">
    <location>
        <begin position="45"/>
        <end position="65"/>
    </location>
</feature>
<evidence type="ECO:0000256" key="4">
    <source>
        <dbReference type="ARBA" id="ARBA00022597"/>
    </source>
</evidence>
<comment type="similarity">
    <text evidence="1">Belongs to the KdgT transporter family.</text>
</comment>
<evidence type="ECO:0000256" key="5">
    <source>
        <dbReference type="ARBA" id="ARBA00022692"/>
    </source>
</evidence>
<feature type="transmembrane region" description="Helical" evidence="9">
    <location>
        <begin position="77"/>
        <end position="99"/>
    </location>
</feature>
<protein>
    <submittedName>
        <fullName evidence="10">2-keto-3-deoxygluconate permease</fullName>
    </submittedName>
</protein>
<keyword evidence="3" id="KW-1003">Cell membrane</keyword>
<evidence type="ECO:0000313" key="10">
    <source>
        <dbReference type="EMBL" id="KHD85286.1"/>
    </source>
</evidence>
<feature type="transmembrane region" description="Helical" evidence="9">
    <location>
        <begin position="105"/>
        <end position="128"/>
    </location>
</feature>
<dbReference type="OrthoDB" id="2833at2"/>
<sequence>MKIKEAIDRVPGGMMLIPLLIGALIRTFFPGIFDTPEFKSSFTGGLLTGTSALLAAFYICLGSTIRFQSTGYILKKGVSLWIGKIATAFIIALLIKHIFPDQNHLFLGLSALAIIAAFSDTNGGLYMALMGQLGKKAEDVAAYSIMSLESGPFFTMLILGVAGLASFPVLAFVFAILPLVVGMILGNLDEKMREFLSKGQDVIIPLFSLAIGAGINLTNVVKAGISGIILGIGVVVITGLVLFIIDRVTGGDGVAGVAASSTAGNAAAVPVAVAAIYSGYSQIAATATLQVTAAVIVTAILTPLLTTWFAKRAEKRNVSHVSLSENHDMK</sequence>
<proteinExistence type="inferred from homology"/>
<dbReference type="GO" id="GO:0016020">
    <property type="term" value="C:membrane"/>
    <property type="evidence" value="ECO:0007669"/>
    <property type="project" value="InterPro"/>
</dbReference>
<evidence type="ECO:0000256" key="7">
    <source>
        <dbReference type="ARBA" id="ARBA00022989"/>
    </source>
</evidence>
<dbReference type="Proteomes" id="UP000030588">
    <property type="component" value="Unassembled WGS sequence"/>
</dbReference>
<dbReference type="AlphaFoldDB" id="A0A0A6VCK9"/>
<feature type="transmembrane region" description="Helical" evidence="9">
    <location>
        <begin position="169"/>
        <end position="188"/>
    </location>
</feature>
<accession>A0A0A6VCK9</accession>
<organism evidence="10 11">
    <name type="scientific">Heyndrickxia ginsengihumi</name>
    <dbReference type="NCBI Taxonomy" id="363870"/>
    <lineage>
        <taxon>Bacteria</taxon>
        <taxon>Bacillati</taxon>
        <taxon>Bacillota</taxon>
        <taxon>Bacilli</taxon>
        <taxon>Bacillales</taxon>
        <taxon>Bacillaceae</taxon>
        <taxon>Heyndrickxia</taxon>
    </lineage>
</organism>
<feature type="transmembrane region" description="Helical" evidence="9">
    <location>
        <begin position="223"/>
        <end position="245"/>
    </location>
</feature>
<evidence type="ECO:0000256" key="1">
    <source>
        <dbReference type="ARBA" id="ARBA00006430"/>
    </source>
</evidence>
<evidence type="ECO:0000256" key="6">
    <source>
        <dbReference type="ARBA" id="ARBA00022847"/>
    </source>
</evidence>
<comment type="caution">
    <text evidence="10">The sequence shown here is derived from an EMBL/GenBank/DDBJ whole genome shotgun (WGS) entry which is preliminary data.</text>
</comment>
<keyword evidence="8 9" id="KW-0472">Membrane</keyword>
<keyword evidence="5 9" id="KW-0812">Transmembrane</keyword>
<evidence type="ECO:0000256" key="8">
    <source>
        <dbReference type="ARBA" id="ARBA00023136"/>
    </source>
</evidence>
<evidence type="ECO:0000313" key="11">
    <source>
        <dbReference type="Proteomes" id="UP000030588"/>
    </source>
</evidence>
<keyword evidence="7 9" id="KW-1133">Transmembrane helix</keyword>
<keyword evidence="4" id="KW-0762">Sugar transport</keyword>
<feature type="transmembrane region" description="Helical" evidence="9">
    <location>
        <begin position="283"/>
        <end position="310"/>
    </location>
</feature>
<dbReference type="GO" id="GO:0015649">
    <property type="term" value="F:2-keto-3-deoxygluconate:proton symporter activity"/>
    <property type="evidence" value="ECO:0007669"/>
    <property type="project" value="InterPro"/>
</dbReference>
<dbReference type="EMBL" id="JRUN01000027">
    <property type="protein sequence ID" value="KHD85286.1"/>
    <property type="molecule type" value="Genomic_DNA"/>
</dbReference>
<evidence type="ECO:0000256" key="9">
    <source>
        <dbReference type="SAM" id="Phobius"/>
    </source>
</evidence>
<keyword evidence="6" id="KW-0769">Symport</keyword>
<feature type="transmembrane region" description="Helical" evidence="9">
    <location>
        <begin position="12"/>
        <end position="33"/>
    </location>
</feature>
<feature type="transmembrane region" description="Helical" evidence="9">
    <location>
        <begin position="140"/>
        <end position="163"/>
    </location>
</feature>
<dbReference type="STRING" id="363870.NG54_10155"/>
<feature type="transmembrane region" description="Helical" evidence="9">
    <location>
        <begin position="257"/>
        <end position="277"/>
    </location>
</feature>
<dbReference type="InterPro" id="IPR004684">
    <property type="entry name" value="2keto-3dGluconate_permease"/>
</dbReference>
<evidence type="ECO:0000256" key="3">
    <source>
        <dbReference type="ARBA" id="ARBA00022475"/>
    </source>
</evidence>
<feature type="transmembrane region" description="Helical" evidence="9">
    <location>
        <begin position="200"/>
        <end position="217"/>
    </location>
</feature>
<gene>
    <name evidence="10" type="ORF">NG54_10155</name>
</gene>
<keyword evidence="2" id="KW-0813">Transport</keyword>
<dbReference type="Pfam" id="PF03812">
    <property type="entry name" value="KdgT"/>
    <property type="match status" value="1"/>
</dbReference>
<reference evidence="10 11" key="1">
    <citation type="submission" date="2014-10" db="EMBL/GenBank/DDBJ databases">
        <title>Draft genome of phytase producing Bacillus ginsengihumi strain M2.11.</title>
        <authorList>
            <person name="Toymentseva A."/>
            <person name="Boulygina E.A."/>
            <person name="Kazakov S.V."/>
            <person name="Kayumov I."/>
            <person name="Suleimanova A.D."/>
            <person name="Mardanova A.M."/>
            <person name="Maria S.N."/>
            <person name="Sergey M.Y."/>
            <person name="Sharipova M.R."/>
        </authorList>
    </citation>
    <scope>NUCLEOTIDE SEQUENCE [LARGE SCALE GENOMIC DNA]</scope>
    <source>
        <strain evidence="10 11">M2.11</strain>
    </source>
</reference>